<reference evidence="5 6" key="1">
    <citation type="submission" date="2017-06" db="EMBL/GenBank/DDBJ databases">
        <title>Genome Sequencing of the methanotroph Methylovulum psychrotolerants str. HV10-M2 isolated from a high-altitude environment.</title>
        <authorList>
            <person name="Mateos-Rivera A."/>
        </authorList>
    </citation>
    <scope>NUCLEOTIDE SEQUENCE [LARGE SCALE GENOMIC DNA]</scope>
    <source>
        <strain evidence="5 6">HV10_M2</strain>
    </source>
</reference>
<evidence type="ECO:0000256" key="1">
    <source>
        <dbReference type="ARBA" id="ARBA00004496"/>
    </source>
</evidence>
<dbReference type="SUPFAM" id="SSF69721">
    <property type="entry name" value="DsrC, the gamma subunit of dissimilatory sulfite reductase"/>
    <property type="match status" value="1"/>
</dbReference>
<dbReference type="PANTHER" id="PTHR37010">
    <property type="entry name" value="SULFURTRANSFERASE TUSE"/>
    <property type="match status" value="1"/>
</dbReference>
<dbReference type="RefSeq" id="WP_088618054.1">
    <property type="nucleotide sequence ID" value="NZ_CP022129.1"/>
</dbReference>
<dbReference type="OrthoDB" id="9786347at2"/>
<dbReference type="EC" id="2.8.1.-" evidence="3"/>
<proteinExistence type="inferred from homology"/>
<dbReference type="GO" id="GO:0016740">
    <property type="term" value="F:transferase activity"/>
    <property type="evidence" value="ECO:0007669"/>
    <property type="project" value="UniProtKB-KW"/>
</dbReference>
<keyword evidence="6" id="KW-1185">Reference proteome</keyword>
<dbReference type="InterPro" id="IPR043163">
    <property type="entry name" value="DsrC-like_N"/>
</dbReference>
<dbReference type="Proteomes" id="UP000197019">
    <property type="component" value="Chromosome"/>
</dbReference>
<dbReference type="Pfam" id="PF04358">
    <property type="entry name" value="DsrC"/>
    <property type="match status" value="1"/>
</dbReference>
<comment type="subcellular location">
    <subcellularLocation>
        <location evidence="1">Cytoplasm</location>
    </subcellularLocation>
</comment>
<dbReference type="Gene3D" id="1.10.10.370">
    <property type="entry name" value="DsrC-like protein, C-terminal domain"/>
    <property type="match status" value="1"/>
</dbReference>
<organism evidence="5 6">
    <name type="scientific">Methylovulum psychrotolerans</name>
    <dbReference type="NCBI Taxonomy" id="1704499"/>
    <lineage>
        <taxon>Bacteria</taxon>
        <taxon>Pseudomonadati</taxon>
        <taxon>Pseudomonadota</taxon>
        <taxon>Gammaproteobacteria</taxon>
        <taxon>Methylococcales</taxon>
        <taxon>Methylococcaceae</taxon>
        <taxon>Methylovulum</taxon>
    </lineage>
</organism>
<keyword evidence="3 5" id="KW-0808">Transferase</keyword>
<comment type="function">
    <text evidence="3">Part of a sulfur-relay system.</text>
</comment>
<gene>
    <name evidence="5" type="ORF">CEK71_03330</name>
</gene>
<dbReference type="EMBL" id="CP022129">
    <property type="protein sequence ID" value="ASF45171.1"/>
    <property type="molecule type" value="Genomic_DNA"/>
</dbReference>
<evidence type="ECO:0000313" key="6">
    <source>
        <dbReference type="Proteomes" id="UP000197019"/>
    </source>
</evidence>
<dbReference type="InterPro" id="IPR007453">
    <property type="entry name" value="DsrC/TusE"/>
</dbReference>
<keyword evidence="2" id="KW-0963">Cytoplasm</keyword>
<evidence type="ECO:0000256" key="4">
    <source>
        <dbReference type="PIRSR" id="PIRSR006223-50"/>
    </source>
</evidence>
<name>A0A1Z4BV50_9GAMM</name>
<dbReference type="InterPro" id="IPR042072">
    <property type="entry name" value="DsrC-like_C"/>
</dbReference>
<dbReference type="KEGG" id="mpsy:CEK71_03330"/>
<dbReference type="GO" id="GO:0005737">
    <property type="term" value="C:cytoplasm"/>
    <property type="evidence" value="ECO:0007669"/>
    <property type="project" value="UniProtKB-SubCell"/>
</dbReference>
<comment type="similarity">
    <text evidence="3">Belongs to the dsrC/tusE family.</text>
</comment>
<evidence type="ECO:0000256" key="3">
    <source>
        <dbReference type="PIRNR" id="PIRNR006223"/>
    </source>
</evidence>
<dbReference type="Gene3D" id="3.30.1420.10">
    <property type="match status" value="1"/>
</dbReference>
<dbReference type="PANTHER" id="PTHR37010:SF1">
    <property type="entry name" value="SULFURTRANSFERASE TUSE"/>
    <property type="match status" value="1"/>
</dbReference>
<evidence type="ECO:0000256" key="2">
    <source>
        <dbReference type="ARBA" id="ARBA00022490"/>
    </source>
</evidence>
<sequence>MVLMVEGIALPTTEQGFLVNAADWNPTVAEALAAANQIQLTEAHWELIEFMRGYYRQYKHLPNARVFAKAIAKTLGEEKGNSRYLQRLFPDGPLKYTCKLAGLPKPPTCL</sequence>
<dbReference type="GO" id="GO:0002143">
    <property type="term" value="P:tRNA wobble position uridine thiolation"/>
    <property type="evidence" value="ECO:0007669"/>
    <property type="project" value="TreeGrafter"/>
</dbReference>
<feature type="active site" description="Cysteine persulfide intermediate" evidence="4">
    <location>
        <position position="109"/>
    </location>
</feature>
<dbReference type="InterPro" id="IPR025526">
    <property type="entry name" value="DsrC-like_dom_sf"/>
</dbReference>
<dbReference type="AlphaFoldDB" id="A0A1Z4BV50"/>
<dbReference type="GO" id="GO:0097163">
    <property type="term" value="F:sulfur carrier activity"/>
    <property type="evidence" value="ECO:0007669"/>
    <property type="project" value="TreeGrafter"/>
</dbReference>
<dbReference type="PIRSF" id="PIRSF006223">
    <property type="entry name" value="DsrC_TusE"/>
    <property type="match status" value="1"/>
</dbReference>
<protein>
    <recommendedName>
        <fullName evidence="3">Sulfurtransferase</fullName>
        <ecNumber evidence="3">2.8.1.-</ecNumber>
    </recommendedName>
</protein>
<dbReference type="NCBIfam" id="TIGR03342">
    <property type="entry name" value="dsrC_tusE_dsvC"/>
    <property type="match status" value="1"/>
</dbReference>
<evidence type="ECO:0000313" key="5">
    <source>
        <dbReference type="EMBL" id="ASF45171.1"/>
    </source>
</evidence>
<accession>A0A1Z4BV50</accession>